<evidence type="ECO:0000313" key="1">
    <source>
        <dbReference type="EMBL" id="KAG2242618.1"/>
    </source>
</evidence>
<gene>
    <name evidence="1" type="ORF">Bca52824_095539</name>
</gene>
<proteinExistence type="predicted"/>
<dbReference type="AlphaFoldDB" id="A0A8X7P2C2"/>
<comment type="caution">
    <text evidence="1">The sequence shown here is derived from an EMBL/GenBank/DDBJ whole genome shotgun (WGS) entry which is preliminary data.</text>
</comment>
<accession>A0A8X7P2C2</accession>
<name>A0A8X7P2C2_BRACI</name>
<dbReference type="OrthoDB" id="1731207at2759"/>
<keyword evidence="2" id="KW-1185">Reference proteome</keyword>
<sequence length="115" mass="13196">MKTYLVLMHGKRWIAVAAGAQRTRIGPIRGPRVEIGVVGFMENIIKKIQLMKVMMDLRLVSMVETTSMRPATDNLGNLKLRIPPFHGKNDPDAYLEWEKELNWFSIASSSLRERK</sequence>
<protein>
    <submittedName>
        <fullName evidence="1">Uncharacterized protein</fullName>
    </submittedName>
</protein>
<evidence type="ECO:0000313" key="2">
    <source>
        <dbReference type="Proteomes" id="UP000886595"/>
    </source>
</evidence>
<dbReference type="EMBL" id="JAAMPC010000420">
    <property type="protein sequence ID" value="KAG2242618.1"/>
    <property type="molecule type" value="Genomic_DNA"/>
</dbReference>
<organism evidence="1 2">
    <name type="scientific">Brassica carinata</name>
    <name type="common">Ethiopian mustard</name>
    <name type="synonym">Abyssinian cabbage</name>
    <dbReference type="NCBI Taxonomy" id="52824"/>
    <lineage>
        <taxon>Eukaryota</taxon>
        <taxon>Viridiplantae</taxon>
        <taxon>Streptophyta</taxon>
        <taxon>Embryophyta</taxon>
        <taxon>Tracheophyta</taxon>
        <taxon>Spermatophyta</taxon>
        <taxon>Magnoliopsida</taxon>
        <taxon>eudicotyledons</taxon>
        <taxon>Gunneridae</taxon>
        <taxon>Pentapetalae</taxon>
        <taxon>rosids</taxon>
        <taxon>malvids</taxon>
        <taxon>Brassicales</taxon>
        <taxon>Brassicaceae</taxon>
        <taxon>Brassiceae</taxon>
        <taxon>Brassica</taxon>
    </lineage>
</organism>
<reference evidence="1 2" key="1">
    <citation type="submission" date="2020-02" db="EMBL/GenBank/DDBJ databases">
        <authorList>
            <person name="Ma Q."/>
            <person name="Huang Y."/>
            <person name="Song X."/>
            <person name="Pei D."/>
        </authorList>
    </citation>
    <scope>NUCLEOTIDE SEQUENCE [LARGE SCALE GENOMIC DNA]</scope>
    <source>
        <strain evidence="1">Sxm20200214</strain>
        <tissue evidence="1">Leaf</tissue>
    </source>
</reference>
<dbReference type="Proteomes" id="UP000886595">
    <property type="component" value="Unassembled WGS sequence"/>
</dbReference>